<evidence type="ECO:0000313" key="2">
    <source>
        <dbReference type="Proteomes" id="UP001221142"/>
    </source>
</evidence>
<proteinExistence type="predicted"/>
<dbReference type="AlphaFoldDB" id="A0AAD7B1Y1"/>
<dbReference type="Proteomes" id="UP001221142">
    <property type="component" value="Unassembled WGS sequence"/>
</dbReference>
<dbReference type="EMBL" id="JARKIF010000046">
    <property type="protein sequence ID" value="KAJ7608237.1"/>
    <property type="molecule type" value="Genomic_DNA"/>
</dbReference>
<gene>
    <name evidence="1" type="ORF">FB45DRAFT_947042</name>
</gene>
<keyword evidence="2" id="KW-1185">Reference proteome</keyword>
<organism evidence="1 2">
    <name type="scientific">Roridomyces roridus</name>
    <dbReference type="NCBI Taxonomy" id="1738132"/>
    <lineage>
        <taxon>Eukaryota</taxon>
        <taxon>Fungi</taxon>
        <taxon>Dikarya</taxon>
        <taxon>Basidiomycota</taxon>
        <taxon>Agaricomycotina</taxon>
        <taxon>Agaricomycetes</taxon>
        <taxon>Agaricomycetidae</taxon>
        <taxon>Agaricales</taxon>
        <taxon>Marasmiineae</taxon>
        <taxon>Mycenaceae</taxon>
        <taxon>Roridomyces</taxon>
    </lineage>
</organism>
<reference evidence="1" key="1">
    <citation type="submission" date="2023-03" db="EMBL/GenBank/DDBJ databases">
        <title>Massive genome expansion in bonnet fungi (Mycena s.s.) driven by repeated elements and novel gene families across ecological guilds.</title>
        <authorList>
            <consortium name="Lawrence Berkeley National Laboratory"/>
            <person name="Harder C.B."/>
            <person name="Miyauchi S."/>
            <person name="Viragh M."/>
            <person name="Kuo A."/>
            <person name="Thoen E."/>
            <person name="Andreopoulos B."/>
            <person name="Lu D."/>
            <person name="Skrede I."/>
            <person name="Drula E."/>
            <person name="Henrissat B."/>
            <person name="Morin E."/>
            <person name="Kohler A."/>
            <person name="Barry K."/>
            <person name="LaButti K."/>
            <person name="Morin E."/>
            <person name="Salamov A."/>
            <person name="Lipzen A."/>
            <person name="Mereny Z."/>
            <person name="Hegedus B."/>
            <person name="Baldrian P."/>
            <person name="Stursova M."/>
            <person name="Weitz H."/>
            <person name="Taylor A."/>
            <person name="Grigoriev I.V."/>
            <person name="Nagy L.G."/>
            <person name="Martin F."/>
            <person name="Kauserud H."/>
        </authorList>
    </citation>
    <scope>NUCLEOTIDE SEQUENCE</scope>
    <source>
        <strain evidence="1">9284</strain>
    </source>
</reference>
<dbReference type="PROSITE" id="PS51257">
    <property type="entry name" value="PROKAR_LIPOPROTEIN"/>
    <property type="match status" value="1"/>
</dbReference>
<comment type="caution">
    <text evidence="1">The sequence shown here is derived from an EMBL/GenBank/DDBJ whole genome shotgun (WGS) entry which is preliminary data.</text>
</comment>
<sequence length="211" mass="23426">MMALPKRTFTLQSFAPTGGTSVSQTLGISSVGCLEKPNRWWEDESMVTAVASRPRTTATDSRACLQGWRVTLYRDDGIVEPSPLWDVEARCSRLFRQTSACFSDAPLIGTAARPHLPVDSAVTRSPAETRDIAAIAVRTCRISALRAHRLRGGRLPMRWSDGLLRTSPPHSRKDKQRAMSDRVRAIPLHQVLRYLETKSSISQPNTRVACV</sequence>
<protein>
    <submittedName>
        <fullName evidence="1">Uncharacterized protein</fullName>
    </submittedName>
</protein>
<accession>A0AAD7B1Y1</accession>
<name>A0AAD7B1Y1_9AGAR</name>
<evidence type="ECO:0000313" key="1">
    <source>
        <dbReference type="EMBL" id="KAJ7608237.1"/>
    </source>
</evidence>